<evidence type="ECO:0000313" key="32">
    <source>
        <dbReference type="Proteomes" id="UP001501353"/>
    </source>
</evidence>
<evidence type="ECO:0000256" key="25">
    <source>
        <dbReference type="ARBA" id="ARBA00049902"/>
    </source>
</evidence>
<accession>A0ABP7SHJ2</accession>
<comment type="catalytic activity">
    <reaction evidence="25">
        <text>[GlcNAc-(1-&gt;4)-Mur2Ac(oyl-L-Ala-gamma-D-Glu-L-Lys-D-Ala-D-Ala)](n)-di-trans,octa-cis-undecaprenyl diphosphate + beta-D-GlcNAc-(1-&gt;4)-Mur2Ac(oyl-L-Ala-gamma-D-Glu-L-Lys-D-Ala-D-Ala)-di-trans,octa-cis-undecaprenyl diphosphate = [GlcNAc-(1-&gt;4)-Mur2Ac(oyl-L-Ala-gamma-D-Glu-L-Lys-D-Ala-D-Ala)](n+1)-di-trans,octa-cis-undecaprenyl diphosphate + di-trans,octa-cis-undecaprenyl diphosphate + H(+)</text>
        <dbReference type="Rhea" id="RHEA:23708"/>
        <dbReference type="Rhea" id="RHEA-COMP:9602"/>
        <dbReference type="Rhea" id="RHEA-COMP:9603"/>
        <dbReference type="ChEBI" id="CHEBI:15378"/>
        <dbReference type="ChEBI" id="CHEBI:58405"/>
        <dbReference type="ChEBI" id="CHEBI:60033"/>
        <dbReference type="ChEBI" id="CHEBI:78435"/>
        <dbReference type="EC" id="2.4.99.28"/>
    </reaction>
</comment>
<evidence type="ECO:0000256" key="19">
    <source>
        <dbReference type="ARBA" id="ARBA00023136"/>
    </source>
</evidence>
<keyword evidence="13 27" id="KW-0812">Transmembrane</keyword>
<keyword evidence="22" id="KW-0961">Cell wall biogenesis/degradation</keyword>
<keyword evidence="8" id="KW-0997">Cell inner membrane</keyword>
<evidence type="ECO:0000256" key="15">
    <source>
        <dbReference type="ARBA" id="ARBA00022960"/>
    </source>
</evidence>
<evidence type="ECO:0000256" key="27">
    <source>
        <dbReference type="SAM" id="Phobius"/>
    </source>
</evidence>
<evidence type="ECO:0000259" key="30">
    <source>
        <dbReference type="Pfam" id="PF17092"/>
    </source>
</evidence>
<evidence type="ECO:0000256" key="9">
    <source>
        <dbReference type="ARBA" id="ARBA00022645"/>
    </source>
</evidence>
<dbReference type="Gene3D" id="1.10.3810.10">
    <property type="entry name" value="Biosynthetic peptidoglycan transglycosylase-like"/>
    <property type="match status" value="1"/>
</dbReference>
<dbReference type="EC" id="3.4.16.4" evidence="5"/>
<evidence type="ECO:0000256" key="7">
    <source>
        <dbReference type="ARBA" id="ARBA00022475"/>
    </source>
</evidence>
<evidence type="ECO:0000256" key="17">
    <source>
        <dbReference type="ARBA" id="ARBA00022984"/>
    </source>
</evidence>
<keyword evidence="7" id="KW-1003">Cell membrane</keyword>
<keyword evidence="10" id="KW-0645">Protease</keyword>
<feature type="domain" description="Glycosyl transferase family 51" evidence="29">
    <location>
        <begin position="66"/>
        <end position="238"/>
    </location>
</feature>
<feature type="domain" description="Penicillin-binding protein OB-like" evidence="30">
    <location>
        <begin position="326"/>
        <end position="430"/>
    </location>
</feature>
<evidence type="ECO:0000259" key="28">
    <source>
        <dbReference type="Pfam" id="PF00905"/>
    </source>
</evidence>
<evidence type="ECO:0000256" key="8">
    <source>
        <dbReference type="ARBA" id="ARBA00022519"/>
    </source>
</evidence>
<keyword evidence="12" id="KW-0808">Transferase</keyword>
<protein>
    <recommendedName>
        <fullName evidence="6">Penicillin-binding protein 1A</fullName>
        <ecNumber evidence="24">2.4.99.28</ecNumber>
        <ecNumber evidence="5">3.4.16.4</ecNumber>
    </recommendedName>
</protein>
<reference evidence="32" key="1">
    <citation type="journal article" date="2019" name="Int. J. Syst. Evol. Microbiol.">
        <title>The Global Catalogue of Microorganisms (GCM) 10K type strain sequencing project: providing services to taxonomists for standard genome sequencing and annotation.</title>
        <authorList>
            <consortium name="The Broad Institute Genomics Platform"/>
            <consortium name="The Broad Institute Genome Sequencing Center for Infectious Disease"/>
            <person name="Wu L."/>
            <person name="Ma J."/>
        </authorList>
    </citation>
    <scope>NUCLEOTIDE SEQUENCE [LARGE SCALE GENOMIC DNA]</scope>
    <source>
        <strain evidence="32">JCM 16673</strain>
    </source>
</reference>
<keyword evidence="20" id="KW-0046">Antibiotic resistance</keyword>
<evidence type="ECO:0000256" key="21">
    <source>
        <dbReference type="ARBA" id="ARBA00023268"/>
    </source>
</evidence>
<keyword evidence="18 27" id="KW-1133">Transmembrane helix</keyword>
<gene>
    <name evidence="31" type="ORF">GCM10022212_01060</name>
</gene>
<dbReference type="InterPro" id="IPR023346">
    <property type="entry name" value="Lysozyme-like_dom_sf"/>
</dbReference>
<dbReference type="Pfam" id="PF00905">
    <property type="entry name" value="Transpeptidase"/>
    <property type="match status" value="1"/>
</dbReference>
<dbReference type="Pfam" id="PF00912">
    <property type="entry name" value="Transgly"/>
    <property type="match status" value="1"/>
</dbReference>
<proteinExistence type="inferred from homology"/>
<dbReference type="NCBIfam" id="TIGR02074">
    <property type="entry name" value="PBP_1a_fam"/>
    <property type="match status" value="1"/>
</dbReference>
<dbReference type="InterPro" id="IPR001264">
    <property type="entry name" value="Glyco_trans_51"/>
</dbReference>
<comment type="pathway">
    <text evidence="2">Cell wall biogenesis; peptidoglycan biosynthesis.</text>
</comment>
<dbReference type="InterPro" id="IPR001460">
    <property type="entry name" value="PCN-bd_Tpept"/>
</dbReference>
<evidence type="ECO:0000256" key="5">
    <source>
        <dbReference type="ARBA" id="ARBA00012448"/>
    </source>
</evidence>
<evidence type="ECO:0000313" key="31">
    <source>
        <dbReference type="EMBL" id="GAA4011644.1"/>
    </source>
</evidence>
<evidence type="ECO:0000256" key="16">
    <source>
        <dbReference type="ARBA" id="ARBA00022968"/>
    </source>
</evidence>
<evidence type="ECO:0000256" key="11">
    <source>
        <dbReference type="ARBA" id="ARBA00022676"/>
    </source>
</evidence>
<keyword evidence="32" id="KW-1185">Reference proteome</keyword>
<sequence length="788" mass="85765">MNRSASRRLKQRVLIAFLGLCAVGAFFVMLLLGYAFLIVAPNMPALDALTDYKPKIPLRVLTADNVLIGEFGEEHRNFVPIKQVPAQMKNAVLAIEDSRFYEHGGVDFVGLLRAIVKDLGGGSAQGASTITMQVARNFFLTRDKTLSRKVNEIMLAYKIERALSKDQILELYLNQIYLGQRAYGFGNAAQTYFGRPLNQLSIAQFAMLAGLPKAPSAYNPIVNPKRAHIRQQYILQRMRDLGFITPVEYQQAVDEDIKVRTSGRGPYAVHAEYAAEMVRKAMYAQYKEEVYTRGFTVVTTLRSRDQQAAYAALRRGVMDYERRHGYRGPEALIDLPSDAEDRQDAIDAVLEKHPDSDELQAAVVTSASAKLVRATLQSGDDIEISGDGLRFAAAGLNAKSAAALRIAPGAVIRVSADVKNRWSITQLPSVAAAFVSLDPQTGGYRALVGGFDFNLSKFDHVTQAWRQPGSSIKPFIYSAALEKGFSPGSLINDAPLSIGGEAGVALWQPKNDDNVYDGPISMRTALVKSKNVASIRVLRAITPEAARDHLSRFGFDVAKQPANLTLALGTGSVTPAQMVGAYAVFANGGYQVTPYLIQSVTDARGTLLAEARPVLIGEESVRVLDVRNAFVMDSMLRDVTRFGTAAAASRLGRTDLAGKTGTTNDSVDGWFAGYGGDVVAVAWMGYDDPKSLGSREFGATLALPVWMNYMQAVLKGKPLMQHSAPDGLNRDFGDWAYNEFSRDGGIRSVGMDEPGAVRAPEETGFFGERLTPPDPEAARLKELYGSGN</sequence>
<evidence type="ECO:0000256" key="20">
    <source>
        <dbReference type="ARBA" id="ARBA00023251"/>
    </source>
</evidence>
<dbReference type="Proteomes" id="UP001501353">
    <property type="component" value="Unassembled WGS sequence"/>
</dbReference>
<evidence type="ECO:0000256" key="26">
    <source>
        <dbReference type="SAM" id="MobiDB-lite"/>
    </source>
</evidence>
<organism evidence="31 32">
    <name type="scientific">Actimicrobium antarcticum</name>
    <dbReference type="NCBI Taxonomy" id="1051899"/>
    <lineage>
        <taxon>Bacteria</taxon>
        <taxon>Pseudomonadati</taxon>
        <taxon>Pseudomonadota</taxon>
        <taxon>Betaproteobacteria</taxon>
        <taxon>Burkholderiales</taxon>
        <taxon>Oxalobacteraceae</taxon>
        <taxon>Actimicrobium</taxon>
    </lineage>
</organism>
<dbReference type="InterPro" id="IPR012338">
    <property type="entry name" value="Beta-lactam/transpept-like"/>
</dbReference>
<dbReference type="SUPFAM" id="SSF56601">
    <property type="entry name" value="beta-lactamase/transpeptidase-like"/>
    <property type="match status" value="1"/>
</dbReference>
<evidence type="ECO:0000256" key="3">
    <source>
        <dbReference type="ARBA" id="ARBA00007090"/>
    </source>
</evidence>
<dbReference type="Gene3D" id="3.40.710.10">
    <property type="entry name" value="DD-peptidase/beta-lactamase superfamily"/>
    <property type="match status" value="2"/>
</dbReference>
<evidence type="ECO:0000256" key="23">
    <source>
        <dbReference type="ARBA" id="ARBA00034000"/>
    </source>
</evidence>
<dbReference type="RefSeq" id="WP_425547891.1">
    <property type="nucleotide sequence ID" value="NZ_BAAAZE010000001.1"/>
</dbReference>
<comment type="caution">
    <text evidence="31">The sequence shown here is derived from an EMBL/GenBank/DDBJ whole genome shotgun (WGS) entry which is preliminary data.</text>
</comment>
<dbReference type="InterPro" id="IPR031376">
    <property type="entry name" value="PCB_OB"/>
</dbReference>
<dbReference type="InterPro" id="IPR050396">
    <property type="entry name" value="Glycosyltr_51/Transpeptidase"/>
</dbReference>
<dbReference type="InterPro" id="IPR036950">
    <property type="entry name" value="PBP_transglycosylase"/>
</dbReference>
<keyword evidence="16" id="KW-0735">Signal-anchor</keyword>
<comment type="similarity">
    <text evidence="4">In the N-terminal section; belongs to the glycosyltransferase 51 family.</text>
</comment>
<feature type="transmembrane region" description="Helical" evidence="27">
    <location>
        <begin position="12"/>
        <end position="37"/>
    </location>
</feature>
<evidence type="ECO:0000256" key="1">
    <source>
        <dbReference type="ARBA" id="ARBA00004249"/>
    </source>
</evidence>
<keyword evidence="9" id="KW-0121">Carboxypeptidase</keyword>
<evidence type="ECO:0000256" key="14">
    <source>
        <dbReference type="ARBA" id="ARBA00022801"/>
    </source>
</evidence>
<dbReference type="Pfam" id="PF17092">
    <property type="entry name" value="PCB_OB"/>
    <property type="match status" value="1"/>
</dbReference>
<keyword evidence="21" id="KW-0511">Multifunctional enzyme</keyword>
<keyword evidence="15" id="KW-0133">Cell shape</keyword>
<keyword evidence="11" id="KW-0328">Glycosyltransferase</keyword>
<evidence type="ECO:0000259" key="29">
    <source>
        <dbReference type="Pfam" id="PF00912"/>
    </source>
</evidence>
<keyword evidence="17" id="KW-0573">Peptidoglycan synthesis</keyword>
<comment type="subcellular location">
    <subcellularLocation>
        <location evidence="1">Cell inner membrane</location>
        <topology evidence="1">Single-pass type II membrane protein</topology>
    </subcellularLocation>
</comment>
<evidence type="ECO:0000256" key="12">
    <source>
        <dbReference type="ARBA" id="ARBA00022679"/>
    </source>
</evidence>
<dbReference type="PANTHER" id="PTHR32282">
    <property type="entry name" value="BINDING PROTEIN TRANSPEPTIDASE, PUTATIVE-RELATED"/>
    <property type="match status" value="1"/>
</dbReference>
<comment type="catalytic activity">
    <reaction evidence="23">
        <text>Preferential cleavage: (Ac)2-L-Lys-D-Ala-|-D-Ala. Also transpeptidation of peptidyl-alanyl moieties that are N-acyl substituents of D-alanine.</text>
        <dbReference type="EC" id="3.4.16.4"/>
    </reaction>
</comment>
<comment type="similarity">
    <text evidence="3">In the C-terminal section; belongs to the transpeptidase family.</text>
</comment>
<dbReference type="PANTHER" id="PTHR32282:SF27">
    <property type="entry name" value="PENICILLIN-BINDING PROTEIN 1A"/>
    <property type="match status" value="1"/>
</dbReference>
<keyword evidence="14" id="KW-0378">Hydrolase</keyword>
<dbReference type="SUPFAM" id="SSF53955">
    <property type="entry name" value="Lysozyme-like"/>
    <property type="match status" value="1"/>
</dbReference>
<dbReference type="EMBL" id="BAAAZE010000001">
    <property type="protein sequence ID" value="GAA4011644.1"/>
    <property type="molecule type" value="Genomic_DNA"/>
</dbReference>
<evidence type="ECO:0000256" key="6">
    <source>
        <dbReference type="ARBA" id="ARBA00018638"/>
    </source>
</evidence>
<evidence type="ECO:0000256" key="22">
    <source>
        <dbReference type="ARBA" id="ARBA00023316"/>
    </source>
</evidence>
<evidence type="ECO:0000256" key="24">
    <source>
        <dbReference type="ARBA" id="ARBA00044770"/>
    </source>
</evidence>
<evidence type="ECO:0000256" key="10">
    <source>
        <dbReference type="ARBA" id="ARBA00022670"/>
    </source>
</evidence>
<evidence type="ECO:0000256" key="18">
    <source>
        <dbReference type="ARBA" id="ARBA00022989"/>
    </source>
</evidence>
<feature type="region of interest" description="Disordered" evidence="26">
    <location>
        <begin position="748"/>
        <end position="775"/>
    </location>
</feature>
<evidence type="ECO:0000256" key="13">
    <source>
        <dbReference type="ARBA" id="ARBA00022692"/>
    </source>
</evidence>
<evidence type="ECO:0000256" key="2">
    <source>
        <dbReference type="ARBA" id="ARBA00004752"/>
    </source>
</evidence>
<keyword evidence="19 27" id="KW-0472">Membrane</keyword>
<evidence type="ECO:0000256" key="4">
    <source>
        <dbReference type="ARBA" id="ARBA00007739"/>
    </source>
</evidence>
<dbReference type="EC" id="2.4.99.28" evidence="24"/>
<feature type="domain" description="Penicillin-binding protein transpeptidase" evidence="28">
    <location>
        <begin position="433"/>
        <end position="675"/>
    </location>
</feature>
<name>A0ABP7SHJ2_9BURK</name>